<evidence type="ECO:0000313" key="2">
    <source>
        <dbReference type="Proteomes" id="UP001358417"/>
    </source>
</evidence>
<dbReference type="AlphaFoldDB" id="A0AAV9N8M8"/>
<gene>
    <name evidence="1" type="ORF">LTR84_003602</name>
</gene>
<reference evidence="1 2" key="1">
    <citation type="submission" date="2023-08" db="EMBL/GenBank/DDBJ databases">
        <title>Black Yeasts Isolated from many extreme environments.</title>
        <authorList>
            <person name="Coleine C."/>
            <person name="Stajich J.E."/>
            <person name="Selbmann L."/>
        </authorList>
    </citation>
    <scope>NUCLEOTIDE SEQUENCE [LARGE SCALE GENOMIC DNA]</scope>
    <source>
        <strain evidence="1 2">CCFEE 5792</strain>
    </source>
</reference>
<protein>
    <submittedName>
        <fullName evidence="1">Uncharacterized protein</fullName>
    </submittedName>
</protein>
<name>A0AAV9N8M8_9EURO</name>
<keyword evidence="2" id="KW-1185">Reference proteome</keyword>
<accession>A0AAV9N8M8</accession>
<comment type="caution">
    <text evidence="1">The sequence shown here is derived from an EMBL/GenBank/DDBJ whole genome shotgun (WGS) entry which is preliminary data.</text>
</comment>
<sequence>MRCAFIVNNPGEGRMHLQGALNIAKAIGGFHKLDELGLEAALLWDIHLACLTGQKPTISDDEVAYVVEKMLPQVPEWLEDSRLRFENLLGASLISDDNSDVCGALRRLFIATELLNSYSIRKEDNINETLVIRTLFAGHKLSHCDPTTNSPNIAAEHNIRMLESMRLTGMLVIFTTHLKATRKKDLFEELSKSLEVQLRSSAPALETCWGQYLEIMMWIFFVGAHGSPNVRRILWFIENIHRGAHILGINNWMQARIILKRFPYITKEFDKAFEDTWNSSHLGALKQTSI</sequence>
<organism evidence="1 2">
    <name type="scientific">Exophiala bonariae</name>
    <dbReference type="NCBI Taxonomy" id="1690606"/>
    <lineage>
        <taxon>Eukaryota</taxon>
        <taxon>Fungi</taxon>
        <taxon>Dikarya</taxon>
        <taxon>Ascomycota</taxon>
        <taxon>Pezizomycotina</taxon>
        <taxon>Eurotiomycetes</taxon>
        <taxon>Chaetothyriomycetidae</taxon>
        <taxon>Chaetothyriales</taxon>
        <taxon>Herpotrichiellaceae</taxon>
        <taxon>Exophiala</taxon>
    </lineage>
</organism>
<dbReference type="RefSeq" id="XP_064705543.1">
    <property type="nucleotide sequence ID" value="XM_064847190.1"/>
</dbReference>
<dbReference type="PANTHER" id="PTHR37540:SF10">
    <property type="entry name" value="SIGMA-70 REGION 2 FAMILY PROTEIN"/>
    <property type="match status" value="1"/>
</dbReference>
<proteinExistence type="predicted"/>
<evidence type="ECO:0000313" key="1">
    <source>
        <dbReference type="EMBL" id="KAK5051043.1"/>
    </source>
</evidence>
<dbReference type="PANTHER" id="PTHR37540">
    <property type="entry name" value="TRANSCRIPTION FACTOR (ACR-2), PUTATIVE-RELATED-RELATED"/>
    <property type="match status" value="1"/>
</dbReference>
<dbReference type="EMBL" id="JAVRRD010000016">
    <property type="protein sequence ID" value="KAK5051043.1"/>
    <property type="molecule type" value="Genomic_DNA"/>
</dbReference>
<dbReference type="Proteomes" id="UP001358417">
    <property type="component" value="Unassembled WGS sequence"/>
</dbReference>
<dbReference type="GeneID" id="89971789"/>